<dbReference type="PROSITE" id="PS50292">
    <property type="entry name" value="PEROXIDASE_3"/>
    <property type="match status" value="1"/>
</dbReference>
<dbReference type="InterPro" id="IPR019791">
    <property type="entry name" value="Haem_peroxidase_animal"/>
</dbReference>
<evidence type="ECO:0000313" key="6">
    <source>
        <dbReference type="Proteomes" id="UP000640426"/>
    </source>
</evidence>
<dbReference type="Proteomes" id="UP000640426">
    <property type="component" value="Unassembled WGS sequence"/>
</dbReference>
<gene>
    <name evidence="5" type="ORF">JAO74_17820</name>
</gene>
<protein>
    <recommendedName>
        <fullName evidence="7">Peroxidase</fullName>
    </recommendedName>
</protein>
<feature type="region of interest" description="Disordered" evidence="4">
    <location>
        <begin position="109"/>
        <end position="128"/>
    </location>
</feature>
<organism evidence="5 6">
    <name type="scientific">Sphingomonas mollis</name>
    <dbReference type="NCBI Taxonomy" id="2795726"/>
    <lineage>
        <taxon>Bacteria</taxon>
        <taxon>Pseudomonadati</taxon>
        <taxon>Pseudomonadota</taxon>
        <taxon>Alphaproteobacteria</taxon>
        <taxon>Sphingomonadales</taxon>
        <taxon>Sphingomonadaceae</taxon>
        <taxon>Sphingomonas</taxon>
    </lineage>
</organism>
<keyword evidence="2" id="KW-0964">Secreted</keyword>
<keyword evidence="3" id="KW-0325">Glycoprotein</keyword>
<evidence type="ECO:0000256" key="4">
    <source>
        <dbReference type="SAM" id="MobiDB-lite"/>
    </source>
</evidence>
<proteinExistence type="predicted"/>
<evidence type="ECO:0000256" key="3">
    <source>
        <dbReference type="ARBA" id="ARBA00023180"/>
    </source>
</evidence>
<keyword evidence="6" id="KW-1185">Reference proteome</keyword>
<comment type="subcellular location">
    <subcellularLocation>
        <location evidence="1">Secreted</location>
    </subcellularLocation>
</comment>
<dbReference type="InterPro" id="IPR037120">
    <property type="entry name" value="Haem_peroxidase_sf_animal"/>
</dbReference>
<dbReference type="Pfam" id="PF03098">
    <property type="entry name" value="An_peroxidase"/>
    <property type="match status" value="1"/>
</dbReference>
<comment type="caution">
    <text evidence="5">The sequence shown here is derived from an EMBL/GenBank/DDBJ whole genome shotgun (WGS) entry which is preliminary data.</text>
</comment>
<dbReference type="Gene3D" id="1.10.640.10">
    <property type="entry name" value="Haem peroxidase domain superfamily, animal type"/>
    <property type="match status" value="1"/>
</dbReference>
<sequence>MFADLEGPEFDPLALEALALSMVKKDAGQFYNAPDGDENVLLPAGYTYFGQFVDHDLTLDRTTVGEQEADPEAVENFRTAAMDLDCVYGNGPAGGLVLYDEKAKLRQGTKRIGGKPPKTGPGSVRTQFDQRRDTDGVALIGDPRNDENSIVAQVHQAFVMFHNRIIDDATLMNGVAGTQERFRRASRLARWHYQWIILHDYLKRICQPEIYDDYVKPGIMPSLRLYPKQPELAHWPYMPIEFAAAAYRFGHSMVRPSYALNSLVGTAQPSASPPPPDQSRRIPIFKAGAGELDDLRGFRPIPGEWGIDWGYFLDLPGKAPTTQQGVGTLQPAYRIDTLLVDPLANLVNPDLAERQPIEKNLAYLNLLRGSRLRLPTAEQIAEAMHIGSFAAARFPFLSPEQIWSAGSRNAPSFDDDADDEGLDAARAARRPLRDRFAGATPLWYYILREAEWYGTWQDRDDRTMPHTQRGADDMFGGHHLGPIGSAIVLETFLGLLIADQSSFIHQAGWRPMRPIAPADESMPFELKHLVQWALA</sequence>
<evidence type="ECO:0008006" key="7">
    <source>
        <dbReference type="Google" id="ProtNLM"/>
    </source>
</evidence>
<accession>A0ABS0XUB4</accession>
<dbReference type="InterPro" id="IPR010255">
    <property type="entry name" value="Haem_peroxidase_sf"/>
</dbReference>
<name>A0ABS0XUB4_9SPHN</name>
<evidence type="ECO:0000313" key="5">
    <source>
        <dbReference type="EMBL" id="MBJ6123639.1"/>
    </source>
</evidence>
<dbReference type="PANTHER" id="PTHR11475">
    <property type="entry name" value="OXIDASE/PEROXIDASE"/>
    <property type="match status" value="1"/>
</dbReference>
<reference evidence="6" key="1">
    <citation type="submission" date="2020-12" db="EMBL/GenBank/DDBJ databases">
        <title>Hymenobacter sp.</title>
        <authorList>
            <person name="Kim M.K."/>
        </authorList>
    </citation>
    <scope>NUCLEOTIDE SEQUENCE [LARGE SCALE GENOMIC DNA]</scope>
    <source>
        <strain evidence="6">BT553</strain>
    </source>
</reference>
<evidence type="ECO:0000256" key="1">
    <source>
        <dbReference type="ARBA" id="ARBA00004613"/>
    </source>
</evidence>
<dbReference type="RefSeq" id="WP_199041470.1">
    <property type="nucleotide sequence ID" value="NZ_JAELXS010000018.1"/>
</dbReference>
<dbReference type="PANTHER" id="PTHR11475:SF4">
    <property type="entry name" value="CHORION PEROXIDASE"/>
    <property type="match status" value="1"/>
</dbReference>
<dbReference type="SUPFAM" id="SSF48113">
    <property type="entry name" value="Heme-dependent peroxidases"/>
    <property type="match status" value="1"/>
</dbReference>
<dbReference type="CDD" id="cd09819">
    <property type="entry name" value="An_peroxidase_bacterial_1"/>
    <property type="match status" value="1"/>
</dbReference>
<evidence type="ECO:0000256" key="2">
    <source>
        <dbReference type="ARBA" id="ARBA00022525"/>
    </source>
</evidence>
<dbReference type="EMBL" id="JAELXS010000018">
    <property type="protein sequence ID" value="MBJ6123639.1"/>
    <property type="molecule type" value="Genomic_DNA"/>
</dbReference>